<dbReference type="InterPro" id="IPR005116">
    <property type="entry name" value="Transp-assoc_OB_typ1"/>
</dbReference>
<feature type="domain" description="Mop" evidence="3">
    <location>
        <begin position="2"/>
        <end position="67"/>
    </location>
</feature>
<dbReference type="SUPFAM" id="SSF50331">
    <property type="entry name" value="MOP-like"/>
    <property type="match status" value="1"/>
</dbReference>
<dbReference type="InterPro" id="IPR008995">
    <property type="entry name" value="Mo/tungstate-bd_C_term_dom"/>
</dbReference>
<evidence type="ECO:0000313" key="4">
    <source>
        <dbReference type="EMBL" id="CAA9462586.1"/>
    </source>
</evidence>
<reference evidence="4" key="1">
    <citation type="submission" date="2020-02" db="EMBL/GenBank/DDBJ databases">
        <authorList>
            <person name="Meier V. D."/>
        </authorList>
    </citation>
    <scope>NUCLEOTIDE SEQUENCE</scope>
    <source>
        <strain evidence="4">AVDCRST_MAG38</strain>
    </source>
</reference>
<accession>A0A6J4R2W4</accession>
<dbReference type="Pfam" id="PF03459">
    <property type="entry name" value="TOBE"/>
    <property type="match status" value="1"/>
</dbReference>
<gene>
    <name evidence="4" type="ORF">AVDCRST_MAG38-283</name>
</gene>
<dbReference type="EMBL" id="CADCVJ010000016">
    <property type="protein sequence ID" value="CAA9462586.1"/>
    <property type="molecule type" value="Genomic_DNA"/>
</dbReference>
<name>A0A6J4R2W4_9ACTN</name>
<dbReference type="PROSITE" id="PS51866">
    <property type="entry name" value="MOP"/>
    <property type="match status" value="1"/>
</dbReference>
<dbReference type="NCBIfam" id="TIGR00638">
    <property type="entry name" value="Mop"/>
    <property type="match status" value="1"/>
</dbReference>
<organism evidence="4">
    <name type="scientific">uncultured Solirubrobacteraceae bacterium</name>
    <dbReference type="NCBI Taxonomy" id="1162706"/>
    <lineage>
        <taxon>Bacteria</taxon>
        <taxon>Bacillati</taxon>
        <taxon>Actinomycetota</taxon>
        <taxon>Thermoleophilia</taxon>
        <taxon>Solirubrobacterales</taxon>
        <taxon>Solirubrobacteraceae</taxon>
        <taxon>environmental samples</taxon>
    </lineage>
</organism>
<protein>
    <submittedName>
        <fullName evidence="4">Molybdate-binding domain of ModE</fullName>
    </submittedName>
</protein>
<dbReference type="AlphaFoldDB" id="A0A6J4R2W4"/>
<evidence type="ECO:0000256" key="1">
    <source>
        <dbReference type="ARBA" id="ARBA00022505"/>
    </source>
</evidence>
<proteinExistence type="predicted"/>
<evidence type="ECO:0000256" key="2">
    <source>
        <dbReference type="PROSITE-ProRule" id="PRU01213"/>
    </source>
</evidence>
<sequence>MKLSARNQLSAKVVRVEEGAVTTLVELDVQGQRLVSSITAEAARELGLAEGQEVTAIVKASDVMIGV</sequence>
<evidence type="ECO:0000259" key="3">
    <source>
        <dbReference type="PROSITE" id="PS51866"/>
    </source>
</evidence>
<keyword evidence="1 2" id="KW-0500">Molybdenum</keyword>
<dbReference type="GO" id="GO:0015689">
    <property type="term" value="P:molybdate ion transport"/>
    <property type="evidence" value="ECO:0007669"/>
    <property type="project" value="InterPro"/>
</dbReference>
<dbReference type="InterPro" id="IPR004606">
    <property type="entry name" value="Mop_domain"/>
</dbReference>
<dbReference type="Gene3D" id="2.40.50.100">
    <property type="match status" value="1"/>
</dbReference>